<proteinExistence type="predicted"/>
<dbReference type="Gene3D" id="3.40.50.150">
    <property type="entry name" value="Vaccinia Virus protein VP39"/>
    <property type="match status" value="1"/>
</dbReference>
<protein>
    <recommendedName>
        <fullName evidence="1">Methyltransferase type 11 domain-containing protein</fullName>
    </recommendedName>
</protein>
<dbReference type="PANTHER" id="PTHR43591:SF24">
    <property type="entry name" value="2-METHOXY-6-POLYPRENYL-1,4-BENZOQUINOL METHYLASE, MITOCHONDRIAL"/>
    <property type="match status" value="1"/>
</dbReference>
<sequence>MARSWHTGRVAVPPDYDDDPERFRLGSRITERHLSAPSLYEHLATRLTGRSTIVDIGCGEGALAAALAAATPAALPLLARVSPGPAEALGSAPRRLVGVDASATMLGAHPRPVVQAEAARLPFAADVFDAALAINMLYHLDDPMPALREARRVLAPGGLFVASAIARDDSPELAAVWRREPTPFDAEEAQDLVASVFGTVEVERWDAALITLPDRDAVRDYLIARQVPRPAAVDAAAQITTPLPVTKRGALIFACR</sequence>
<evidence type="ECO:0000259" key="1">
    <source>
        <dbReference type="Pfam" id="PF08241"/>
    </source>
</evidence>
<feature type="domain" description="Methyltransferase type 11" evidence="1">
    <location>
        <begin position="87"/>
        <end position="161"/>
    </location>
</feature>
<evidence type="ECO:0000313" key="3">
    <source>
        <dbReference type="Proteomes" id="UP001501509"/>
    </source>
</evidence>
<dbReference type="SUPFAM" id="SSF53335">
    <property type="entry name" value="S-adenosyl-L-methionine-dependent methyltransferases"/>
    <property type="match status" value="1"/>
</dbReference>
<dbReference type="Pfam" id="PF08241">
    <property type="entry name" value="Methyltransf_11"/>
    <property type="match status" value="1"/>
</dbReference>
<accession>A0ABN3PHA6</accession>
<dbReference type="PANTHER" id="PTHR43591">
    <property type="entry name" value="METHYLTRANSFERASE"/>
    <property type="match status" value="1"/>
</dbReference>
<dbReference type="EMBL" id="BAAATD010000002">
    <property type="protein sequence ID" value="GAA2584370.1"/>
    <property type="molecule type" value="Genomic_DNA"/>
</dbReference>
<keyword evidence="3" id="KW-1185">Reference proteome</keyword>
<dbReference type="InterPro" id="IPR013216">
    <property type="entry name" value="Methyltransf_11"/>
</dbReference>
<reference evidence="2 3" key="1">
    <citation type="journal article" date="2019" name="Int. J. Syst. Evol. Microbiol.">
        <title>The Global Catalogue of Microorganisms (GCM) 10K type strain sequencing project: providing services to taxonomists for standard genome sequencing and annotation.</title>
        <authorList>
            <consortium name="The Broad Institute Genomics Platform"/>
            <consortium name="The Broad Institute Genome Sequencing Center for Infectious Disease"/>
            <person name="Wu L."/>
            <person name="Ma J."/>
        </authorList>
    </citation>
    <scope>NUCLEOTIDE SEQUENCE [LARGE SCALE GENOMIC DNA]</scope>
    <source>
        <strain evidence="2 3">JCM 6833</strain>
    </source>
</reference>
<dbReference type="Proteomes" id="UP001501509">
    <property type="component" value="Unassembled WGS sequence"/>
</dbReference>
<gene>
    <name evidence="2" type="ORF">GCM10010411_16340</name>
</gene>
<evidence type="ECO:0000313" key="2">
    <source>
        <dbReference type="EMBL" id="GAA2584370.1"/>
    </source>
</evidence>
<dbReference type="InterPro" id="IPR029063">
    <property type="entry name" value="SAM-dependent_MTases_sf"/>
</dbReference>
<organism evidence="2 3">
    <name type="scientific">Actinomadura fulvescens</name>
    <dbReference type="NCBI Taxonomy" id="46160"/>
    <lineage>
        <taxon>Bacteria</taxon>
        <taxon>Bacillati</taxon>
        <taxon>Actinomycetota</taxon>
        <taxon>Actinomycetes</taxon>
        <taxon>Streptosporangiales</taxon>
        <taxon>Thermomonosporaceae</taxon>
        <taxon>Actinomadura</taxon>
    </lineage>
</organism>
<name>A0ABN3PHA6_9ACTN</name>
<dbReference type="CDD" id="cd02440">
    <property type="entry name" value="AdoMet_MTases"/>
    <property type="match status" value="1"/>
</dbReference>
<comment type="caution">
    <text evidence="2">The sequence shown here is derived from an EMBL/GenBank/DDBJ whole genome shotgun (WGS) entry which is preliminary data.</text>
</comment>